<dbReference type="GO" id="GO:0000139">
    <property type="term" value="C:Golgi membrane"/>
    <property type="evidence" value="ECO:0007669"/>
    <property type="project" value="UniProtKB-SubCell"/>
</dbReference>
<evidence type="ECO:0000313" key="17">
    <source>
        <dbReference type="Proteomes" id="UP000614350"/>
    </source>
</evidence>
<dbReference type="GO" id="GO:0006024">
    <property type="term" value="P:glycosaminoglycan biosynthetic process"/>
    <property type="evidence" value="ECO:0007669"/>
    <property type="project" value="UniProtKB-ARBA"/>
</dbReference>
<evidence type="ECO:0000256" key="6">
    <source>
        <dbReference type="ARBA" id="ARBA00022676"/>
    </source>
</evidence>
<comment type="subcellular location">
    <subcellularLocation>
        <location evidence="2 15">Golgi apparatus membrane</location>
        <topology evidence="2 15">Single-pass type II membrane protein</topology>
    </subcellularLocation>
</comment>
<evidence type="ECO:0000256" key="3">
    <source>
        <dbReference type="ARBA" id="ARBA00004840"/>
    </source>
</evidence>
<keyword evidence="14" id="KW-0464">Manganese</keyword>
<name>A0A834JAE8_VESVU</name>
<evidence type="ECO:0000256" key="1">
    <source>
        <dbReference type="ARBA" id="ARBA00001936"/>
    </source>
</evidence>
<comment type="caution">
    <text evidence="16">The sequence shown here is derived from an EMBL/GenBank/DDBJ whole genome shotgun (WGS) entry which is preliminary data.</text>
</comment>
<evidence type="ECO:0000256" key="15">
    <source>
        <dbReference type="RuleBase" id="RU363063"/>
    </source>
</evidence>
<organism evidence="16 17">
    <name type="scientific">Vespula vulgaris</name>
    <name type="common">Yellow jacket</name>
    <name type="synonym">Wasp</name>
    <dbReference type="NCBI Taxonomy" id="7454"/>
    <lineage>
        <taxon>Eukaryota</taxon>
        <taxon>Metazoa</taxon>
        <taxon>Ecdysozoa</taxon>
        <taxon>Arthropoda</taxon>
        <taxon>Hexapoda</taxon>
        <taxon>Insecta</taxon>
        <taxon>Pterygota</taxon>
        <taxon>Neoptera</taxon>
        <taxon>Endopterygota</taxon>
        <taxon>Hymenoptera</taxon>
        <taxon>Apocrita</taxon>
        <taxon>Aculeata</taxon>
        <taxon>Vespoidea</taxon>
        <taxon>Vespidae</taxon>
        <taxon>Vespinae</taxon>
        <taxon>Vespula</taxon>
    </lineage>
</organism>
<comment type="similarity">
    <text evidence="5 15">Belongs to the glycosyltransferase 31 family.</text>
</comment>
<keyword evidence="11 15" id="KW-0333">Golgi apparatus</keyword>
<keyword evidence="8" id="KW-0812">Transmembrane</keyword>
<dbReference type="GO" id="GO:0006493">
    <property type="term" value="P:protein O-linked glycosylation"/>
    <property type="evidence" value="ECO:0007669"/>
    <property type="project" value="TreeGrafter"/>
</dbReference>
<evidence type="ECO:0000256" key="7">
    <source>
        <dbReference type="ARBA" id="ARBA00022679"/>
    </source>
</evidence>
<evidence type="ECO:0000256" key="14">
    <source>
        <dbReference type="ARBA" id="ARBA00023211"/>
    </source>
</evidence>
<dbReference type="InterPro" id="IPR002659">
    <property type="entry name" value="Glyco_trans_31"/>
</dbReference>
<reference evidence="16" key="1">
    <citation type="journal article" date="2020" name="G3 (Bethesda)">
        <title>High-Quality Assemblies for Three Invasive Social Wasps from the &lt;i&gt;Vespula&lt;/i&gt; Genus.</title>
        <authorList>
            <person name="Harrop T.W.R."/>
            <person name="Guhlin J."/>
            <person name="McLaughlin G.M."/>
            <person name="Permina E."/>
            <person name="Stockwell P."/>
            <person name="Gilligan J."/>
            <person name="Le Lec M.F."/>
            <person name="Gruber M.A.M."/>
            <person name="Quinn O."/>
            <person name="Lovegrove M."/>
            <person name="Duncan E.J."/>
            <person name="Remnant E.J."/>
            <person name="Van Eeckhoven J."/>
            <person name="Graham B."/>
            <person name="Knapp R.A."/>
            <person name="Langford K.W."/>
            <person name="Kronenberg Z."/>
            <person name="Press M.O."/>
            <person name="Eacker S.M."/>
            <person name="Wilson-Rankin E.E."/>
            <person name="Purcell J."/>
            <person name="Lester P.J."/>
            <person name="Dearden P.K."/>
        </authorList>
    </citation>
    <scope>NUCLEOTIDE SEQUENCE</scope>
    <source>
        <strain evidence="16">Marl-1</strain>
    </source>
</reference>
<comment type="pathway">
    <text evidence="4">Glycan metabolism; heparan sulfate biosynthesis.</text>
</comment>
<comment type="pathway">
    <text evidence="3">Glycan metabolism; chondroitin sulfate biosynthesis.</text>
</comment>
<accession>A0A834JAE8</accession>
<evidence type="ECO:0000256" key="2">
    <source>
        <dbReference type="ARBA" id="ARBA00004323"/>
    </source>
</evidence>
<evidence type="ECO:0000256" key="4">
    <source>
        <dbReference type="ARBA" id="ARBA00005093"/>
    </source>
</evidence>
<dbReference type="EMBL" id="JACSEA010000015">
    <property type="protein sequence ID" value="KAF7384876.1"/>
    <property type="molecule type" value="Genomic_DNA"/>
</dbReference>
<dbReference type="Gene3D" id="3.90.550.50">
    <property type="match status" value="1"/>
</dbReference>
<gene>
    <name evidence="16" type="ORF">HZH66_011962</name>
</gene>
<evidence type="ECO:0000313" key="16">
    <source>
        <dbReference type="EMBL" id="KAF7384876.1"/>
    </source>
</evidence>
<protein>
    <recommendedName>
        <fullName evidence="15">Hexosyltransferase</fullName>
        <ecNumber evidence="15">2.4.1.-</ecNumber>
    </recommendedName>
</protein>
<keyword evidence="10" id="KW-1133">Transmembrane helix</keyword>
<evidence type="ECO:0000256" key="13">
    <source>
        <dbReference type="ARBA" id="ARBA00023180"/>
    </source>
</evidence>
<dbReference type="AlphaFoldDB" id="A0A834JAE8"/>
<dbReference type="Proteomes" id="UP000614350">
    <property type="component" value="Unassembled WGS sequence"/>
</dbReference>
<evidence type="ECO:0000256" key="12">
    <source>
        <dbReference type="ARBA" id="ARBA00023136"/>
    </source>
</evidence>
<keyword evidence="12" id="KW-0472">Membrane</keyword>
<keyword evidence="13" id="KW-0325">Glycoprotein</keyword>
<keyword evidence="6 15" id="KW-0328">Glycosyltransferase</keyword>
<dbReference type="PANTHER" id="PTHR11214:SF3">
    <property type="entry name" value="BETA-1,3-GALACTOSYLTRANSFERASE 6"/>
    <property type="match status" value="1"/>
</dbReference>
<proteinExistence type="inferred from homology"/>
<dbReference type="PANTHER" id="PTHR11214">
    <property type="entry name" value="BETA-1,3-N-ACETYLGLUCOSAMINYLTRANSFERASE"/>
    <property type="match status" value="1"/>
</dbReference>
<evidence type="ECO:0000256" key="5">
    <source>
        <dbReference type="ARBA" id="ARBA00008661"/>
    </source>
</evidence>
<keyword evidence="9" id="KW-0735">Signal-anchor</keyword>
<comment type="cofactor">
    <cofactor evidence="1">
        <name>Mn(2+)</name>
        <dbReference type="ChEBI" id="CHEBI:29035"/>
    </cofactor>
</comment>
<dbReference type="Pfam" id="PF01762">
    <property type="entry name" value="Galactosyl_T"/>
    <property type="match status" value="1"/>
</dbReference>
<dbReference type="FunFam" id="3.90.550.50:FF:000018">
    <property type="entry name" value="Hexosyltransferase"/>
    <property type="match status" value="1"/>
</dbReference>
<dbReference type="GO" id="GO:0047220">
    <property type="term" value="F:galactosylxylosylprotein 3-beta-galactosyltransferase activity"/>
    <property type="evidence" value="ECO:0007669"/>
    <property type="project" value="TreeGrafter"/>
</dbReference>
<keyword evidence="17" id="KW-1185">Reference proteome</keyword>
<evidence type="ECO:0000256" key="9">
    <source>
        <dbReference type="ARBA" id="ARBA00022968"/>
    </source>
</evidence>
<evidence type="ECO:0000256" key="8">
    <source>
        <dbReference type="ARBA" id="ARBA00022692"/>
    </source>
</evidence>
<dbReference type="EC" id="2.4.1.-" evidence="15"/>
<evidence type="ECO:0000256" key="10">
    <source>
        <dbReference type="ARBA" id="ARBA00022989"/>
    </source>
</evidence>
<evidence type="ECO:0000256" key="11">
    <source>
        <dbReference type="ARBA" id="ARBA00023034"/>
    </source>
</evidence>
<keyword evidence="7" id="KW-0808">Transferase</keyword>
<sequence>MLPFCRNARNAFVTMLTKKYHFRINIPTLLVTLSFLFLCVHYLSSAKCSSSDQMIQDKSKFRLMILILTSPENLEQRDTVRKTWLSEKHASVKHLFAVGTLDVLPEQRDTLLSEKQKFNDLLLLPKLQDSYRTLTKKLLYSFKEIYEYYDFDYLLKCDDDTFVLVHKILKELDKWQNKGTKRELYWGFFNGKAQVKRSGPWKEMDWILCDYYLPYALGGGYILSYNLIQFIISNMEILKLHNSEDVSVGLWLAPLANIERKHDVRFDTEYRSRGCSNQYIITHKQTIQNMRNMYEYYQASGALCPKEIRNRMSYRYNWTVPPSQCCTRQTGIP</sequence>